<dbReference type="Proteomes" id="UP000095564">
    <property type="component" value="Unassembled WGS sequence"/>
</dbReference>
<name>A0A174TCR9_ANAHA</name>
<protein>
    <submittedName>
        <fullName evidence="2">Uncharacterized protein</fullName>
    </submittedName>
</protein>
<keyword evidence="1" id="KW-0812">Transmembrane</keyword>
<accession>A0A174TCR9</accession>
<reference evidence="2 3" key="1">
    <citation type="submission" date="2015-09" db="EMBL/GenBank/DDBJ databases">
        <authorList>
            <consortium name="Pathogen Informatics"/>
        </authorList>
    </citation>
    <scope>NUCLEOTIDE SEQUENCE [LARGE SCALE GENOMIC DNA]</scope>
    <source>
        <strain evidence="2 3">2789STDY5834908</strain>
    </source>
</reference>
<dbReference type="EMBL" id="CZAU01000039">
    <property type="protein sequence ID" value="CUQ06896.1"/>
    <property type="molecule type" value="Genomic_DNA"/>
</dbReference>
<evidence type="ECO:0000256" key="1">
    <source>
        <dbReference type="SAM" id="Phobius"/>
    </source>
</evidence>
<proteinExistence type="predicted"/>
<evidence type="ECO:0000313" key="3">
    <source>
        <dbReference type="Proteomes" id="UP000095564"/>
    </source>
</evidence>
<feature type="transmembrane region" description="Helical" evidence="1">
    <location>
        <begin position="20"/>
        <end position="39"/>
    </location>
</feature>
<organism evidence="2 3">
    <name type="scientific">Anaerostipes hadrus</name>
    <dbReference type="NCBI Taxonomy" id="649756"/>
    <lineage>
        <taxon>Bacteria</taxon>
        <taxon>Bacillati</taxon>
        <taxon>Bacillota</taxon>
        <taxon>Clostridia</taxon>
        <taxon>Lachnospirales</taxon>
        <taxon>Lachnospiraceae</taxon>
        <taxon>Anaerostipes</taxon>
    </lineage>
</organism>
<gene>
    <name evidence="2" type="ORF">ERS852520_02959</name>
</gene>
<dbReference type="AlphaFoldDB" id="A0A174TCR9"/>
<sequence length="112" mass="12883">MLKKLRKWVKEDCPSPIVPLVTLLLIAIIMVGFAVFALVKQNVAPQYYIDANGVERQVKLIRINDRLVYDSVTKAVYWNDKAHGDDGHMTEYLGEHLRPCKYINGRVVEQKN</sequence>
<keyword evidence="1" id="KW-0472">Membrane</keyword>
<keyword evidence="1" id="KW-1133">Transmembrane helix</keyword>
<evidence type="ECO:0000313" key="2">
    <source>
        <dbReference type="EMBL" id="CUQ06896.1"/>
    </source>
</evidence>